<dbReference type="RefSeq" id="WP_296938343.1">
    <property type="nucleotide sequence ID" value="NZ_LT599032.1"/>
</dbReference>
<organism evidence="1">
    <name type="scientific">uncultured Dysgonomonas sp</name>
    <dbReference type="NCBI Taxonomy" id="206096"/>
    <lineage>
        <taxon>Bacteria</taxon>
        <taxon>Pseudomonadati</taxon>
        <taxon>Bacteroidota</taxon>
        <taxon>Bacteroidia</taxon>
        <taxon>Bacteroidales</taxon>
        <taxon>Dysgonomonadaceae</taxon>
        <taxon>Dysgonomonas</taxon>
        <taxon>environmental samples</taxon>
    </lineage>
</organism>
<gene>
    <name evidence="1" type="ORF">KL86DYS1_10444</name>
</gene>
<name>A0A212IXE1_9BACT</name>
<accession>A0A212IXE1</accession>
<sequence>MKELSIKEIVIKLVGSIDPIGETITDTARLEALKDLCDLVNDLVAEINSVVICNRHSYESSRKIAADYAYKFLTDNLHDIVNDLKR</sequence>
<protein>
    <submittedName>
        <fullName evidence="1">Uncharacterized protein</fullName>
    </submittedName>
</protein>
<dbReference type="EMBL" id="FLUM01000001">
    <property type="protein sequence ID" value="SBV91834.1"/>
    <property type="molecule type" value="Genomic_DNA"/>
</dbReference>
<evidence type="ECO:0000313" key="1">
    <source>
        <dbReference type="EMBL" id="SBV91834.1"/>
    </source>
</evidence>
<dbReference type="AlphaFoldDB" id="A0A212IXE1"/>
<reference evidence="1" key="1">
    <citation type="submission" date="2016-04" db="EMBL/GenBank/DDBJ databases">
        <authorList>
            <person name="Evans L.H."/>
            <person name="Alamgir A."/>
            <person name="Owens N."/>
            <person name="Weber N.D."/>
            <person name="Virtaneva K."/>
            <person name="Barbian K."/>
            <person name="Babar A."/>
            <person name="Rosenke K."/>
        </authorList>
    </citation>
    <scope>NUCLEOTIDE SEQUENCE</scope>
    <source>
        <strain evidence="1">86-1</strain>
    </source>
</reference>
<proteinExistence type="predicted"/>